<dbReference type="SUPFAM" id="SSF51735">
    <property type="entry name" value="NAD(P)-binding Rossmann-fold domains"/>
    <property type="match status" value="1"/>
</dbReference>
<dbReference type="EMBL" id="QBKI01000010">
    <property type="protein sequence ID" value="PTX14676.1"/>
    <property type="molecule type" value="Genomic_DNA"/>
</dbReference>
<dbReference type="Gene3D" id="3.90.25.10">
    <property type="entry name" value="UDP-galactose 4-epimerase, domain 1"/>
    <property type="match status" value="1"/>
</dbReference>
<keyword evidence="2" id="KW-0560">Oxidoreductase</keyword>
<evidence type="ECO:0000313" key="5">
    <source>
        <dbReference type="Proteomes" id="UP000244225"/>
    </source>
</evidence>
<sequence>MTMDNKFEPHASTIVLAGATGDLGGRIARALLAKGALVRVLVRSNSDRAKVEALRKAGAVIVEVDFHKAATLARACEGATCVVSALSGLHYVIVGIQTLLLNAAVAAGVPRFIPSDFAVDFTKLPYGHNRNLDFRKNFKERLDKAPIAATSILNGMFTDLLTGQAPIVLFPIKRVMYYGDANQLMDFTTIQNTAEYTAAAALDSSTPRYLRIAGDVLNVRGLKEAASKATGEEFNLFRVGGLGLLDTLIKITKALTPDNQEVFPAWQGMQYMRDMFSGLPKLEPLDNDRYPEVRWTSVAEVLARR</sequence>
<organism evidence="4 5">
    <name type="scientific">Pontibacter mucosus</name>
    <dbReference type="NCBI Taxonomy" id="1649266"/>
    <lineage>
        <taxon>Bacteria</taxon>
        <taxon>Pseudomonadati</taxon>
        <taxon>Bacteroidota</taxon>
        <taxon>Cytophagia</taxon>
        <taxon>Cytophagales</taxon>
        <taxon>Hymenobacteraceae</taxon>
        <taxon>Pontibacter</taxon>
    </lineage>
</organism>
<dbReference type="AlphaFoldDB" id="A0A2T5YDQ3"/>
<evidence type="ECO:0000256" key="2">
    <source>
        <dbReference type="ARBA" id="ARBA00023002"/>
    </source>
</evidence>
<dbReference type="InterPro" id="IPR008030">
    <property type="entry name" value="NmrA-like"/>
</dbReference>
<dbReference type="Proteomes" id="UP000244225">
    <property type="component" value="Unassembled WGS sequence"/>
</dbReference>
<dbReference type="InterPro" id="IPR051609">
    <property type="entry name" value="NmrA/Isoflavone_reductase-like"/>
</dbReference>
<dbReference type="PANTHER" id="PTHR47706">
    <property type="entry name" value="NMRA-LIKE FAMILY PROTEIN"/>
    <property type="match status" value="1"/>
</dbReference>
<accession>A0A2T5YDQ3</accession>
<dbReference type="GO" id="GO:0016491">
    <property type="term" value="F:oxidoreductase activity"/>
    <property type="evidence" value="ECO:0007669"/>
    <property type="project" value="UniProtKB-KW"/>
</dbReference>
<name>A0A2T5YDQ3_9BACT</name>
<evidence type="ECO:0000313" key="4">
    <source>
        <dbReference type="EMBL" id="PTX14676.1"/>
    </source>
</evidence>
<protein>
    <submittedName>
        <fullName evidence="4">Nucleoside-diphosphate-sugar epimerase</fullName>
    </submittedName>
</protein>
<keyword evidence="1" id="KW-0521">NADP</keyword>
<reference evidence="4 5" key="1">
    <citation type="submission" date="2018-04" db="EMBL/GenBank/DDBJ databases">
        <title>Genomic Encyclopedia of Archaeal and Bacterial Type Strains, Phase II (KMG-II): from individual species to whole genera.</title>
        <authorList>
            <person name="Goeker M."/>
        </authorList>
    </citation>
    <scope>NUCLEOTIDE SEQUENCE [LARGE SCALE GENOMIC DNA]</scope>
    <source>
        <strain evidence="4 5">DSM 100162</strain>
    </source>
</reference>
<comment type="caution">
    <text evidence="4">The sequence shown here is derived from an EMBL/GenBank/DDBJ whole genome shotgun (WGS) entry which is preliminary data.</text>
</comment>
<feature type="domain" description="NmrA-like" evidence="3">
    <location>
        <begin position="12"/>
        <end position="247"/>
    </location>
</feature>
<evidence type="ECO:0000259" key="3">
    <source>
        <dbReference type="Pfam" id="PF05368"/>
    </source>
</evidence>
<evidence type="ECO:0000256" key="1">
    <source>
        <dbReference type="ARBA" id="ARBA00022857"/>
    </source>
</evidence>
<gene>
    <name evidence="4" type="ORF">C8N40_110104</name>
</gene>
<keyword evidence="5" id="KW-1185">Reference proteome</keyword>
<dbReference type="Gene3D" id="3.40.50.720">
    <property type="entry name" value="NAD(P)-binding Rossmann-like Domain"/>
    <property type="match status" value="1"/>
</dbReference>
<dbReference type="Pfam" id="PF05368">
    <property type="entry name" value="NmrA"/>
    <property type="match status" value="1"/>
</dbReference>
<dbReference type="InterPro" id="IPR036291">
    <property type="entry name" value="NAD(P)-bd_dom_sf"/>
</dbReference>
<dbReference type="PANTHER" id="PTHR47706:SF1">
    <property type="entry name" value="CIPA-LIKE, PUTATIVE (AFU_ORTHOLOGUE AFUA_1G12460)-RELATED"/>
    <property type="match status" value="1"/>
</dbReference>
<proteinExistence type="predicted"/>